<dbReference type="AlphaFoldDB" id="A0A5S5CLH1"/>
<evidence type="ECO:0000256" key="6">
    <source>
        <dbReference type="ARBA" id="ARBA00023136"/>
    </source>
</evidence>
<protein>
    <submittedName>
        <fullName evidence="9">Multiple sugar transport system permease protein/cellobiose transport system permease protein</fullName>
    </submittedName>
</protein>
<evidence type="ECO:0000313" key="9">
    <source>
        <dbReference type="EMBL" id="TYP79371.1"/>
    </source>
</evidence>
<comment type="subcellular location">
    <subcellularLocation>
        <location evidence="1 7">Cell membrane</location>
        <topology evidence="1 7">Multi-pass membrane protein</topology>
    </subcellularLocation>
</comment>
<feature type="transmembrane region" description="Helical" evidence="7">
    <location>
        <begin position="89"/>
        <end position="113"/>
    </location>
</feature>
<dbReference type="InterPro" id="IPR035906">
    <property type="entry name" value="MetI-like_sf"/>
</dbReference>
<dbReference type="PANTHER" id="PTHR30193">
    <property type="entry name" value="ABC TRANSPORTER PERMEASE PROTEIN"/>
    <property type="match status" value="1"/>
</dbReference>
<name>A0A5S5CLH1_9BACL</name>
<evidence type="ECO:0000313" key="10">
    <source>
        <dbReference type="Proteomes" id="UP000323257"/>
    </source>
</evidence>
<dbReference type="EMBL" id="VNHS01000001">
    <property type="protein sequence ID" value="TYP79371.1"/>
    <property type="molecule type" value="Genomic_DNA"/>
</dbReference>
<keyword evidence="2 7" id="KW-0813">Transport</keyword>
<dbReference type="Proteomes" id="UP000323257">
    <property type="component" value="Unassembled WGS sequence"/>
</dbReference>
<feature type="transmembrane region" description="Helical" evidence="7">
    <location>
        <begin position="286"/>
        <end position="309"/>
    </location>
</feature>
<proteinExistence type="inferred from homology"/>
<evidence type="ECO:0000256" key="1">
    <source>
        <dbReference type="ARBA" id="ARBA00004651"/>
    </source>
</evidence>
<keyword evidence="3" id="KW-1003">Cell membrane</keyword>
<dbReference type="OrthoDB" id="9787541at2"/>
<keyword evidence="9" id="KW-0762">Sugar transport</keyword>
<dbReference type="Pfam" id="PF00528">
    <property type="entry name" value="BPD_transp_1"/>
    <property type="match status" value="1"/>
</dbReference>
<evidence type="ECO:0000256" key="7">
    <source>
        <dbReference type="RuleBase" id="RU363032"/>
    </source>
</evidence>
<keyword evidence="10" id="KW-1185">Reference proteome</keyword>
<comment type="caution">
    <text evidence="9">The sequence shown here is derived from an EMBL/GenBank/DDBJ whole genome shotgun (WGS) entry which is preliminary data.</text>
</comment>
<keyword evidence="6 7" id="KW-0472">Membrane</keyword>
<keyword evidence="4 7" id="KW-0812">Transmembrane</keyword>
<reference evidence="9 10" key="1">
    <citation type="submission" date="2019-07" db="EMBL/GenBank/DDBJ databases">
        <title>Genomic Encyclopedia of Type Strains, Phase III (KMG-III): the genomes of soil and plant-associated and newly described type strains.</title>
        <authorList>
            <person name="Whitman W."/>
        </authorList>
    </citation>
    <scope>NUCLEOTIDE SEQUENCE [LARGE SCALE GENOMIC DNA]</scope>
    <source>
        <strain evidence="9 10">BL24</strain>
    </source>
</reference>
<gene>
    <name evidence="9" type="ORF">BCM02_101489</name>
</gene>
<organism evidence="9 10">
    <name type="scientific">Paenibacillus methanolicus</name>
    <dbReference type="NCBI Taxonomy" id="582686"/>
    <lineage>
        <taxon>Bacteria</taxon>
        <taxon>Bacillati</taxon>
        <taxon>Bacillota</taxon>
        <taxon>Bacilli</taxon>
        <taxon>Bacillales</taxon>
        <taxon>Paenibacillaceae</taxon>
        <taxon>Paenibacillus</taxon>
    </lineage>
</organism>
<feature type="transmembrane region" description="Helical" evidence="7">
    <location>
        <begin position="125"/>
        <end position="143"/>
    </location>
</feature>
<dbReference type="GO" id="GO:0055085">
    <property type="term" value="P:transmembrane transport"/>
    <property type="evidence" value="ECO:0007669"/>
    <property type="project" value="InterPro"/>
</dbReference>
<evidence type="ECO:0000256" key="4">
    <source>
        <dbReference type="ARBA" id="ARBA00022692"/>
    </source>
</evidence>
<feature type="domain" description="ABC transmembrane type-1" evidence="8">
    <location>
        <begin position="85"/>
        <end position="305"/>
    </location>
</feature>
<dbReference type="PROSITE" id="PS50928">
    <property type="entry name" value="ABC_TM1"/>
    <property type="match status" value="1"/>
</dbReference>
<feature type="transmembrane region" description="Helical" evidence="7">
    <location>
        <begin position="219"/>
        <end position="239"/>
    </location>
</feature>
<evidence type="ECO:0000256" key="2">
    <source>
        <dbReference type="ARBA" id="ARBA00022448"/>
    </source>
</evidence>
<dbReference type="Gene3D" id="1.10.3720.10">
    <property type="entry name" value="MetI-like"/>
    <property type="match status" value="1"/>
</dbReference>
<dbReference type="PANTHER" id="PTHR30193:SF37">
    <property type="entry name" value="INNER MEMBRANE ABC TRANSPORTER PERMEASE PROTEIN YCJO"/>
    <property type="match status" value="1"/>
</dbReference>
<evidence type="ECO:0000256" key="3">
    <source>
        <dbReference type="ARBA" id="ARBA00022475"/>
    </source>
</evidence>
<dbReference type="RefSeq" id="WP_148927436.1">
    <property type="nucleotide sequence ID" value="NZ_VNHS01000001.1"/>
</dbReference>
<dbReference type="GO" id="GO:0005886">
    <property type="term" value="C:plasma membrane"/>
    <property type="evidence" value="ECO:0007669"/>
    <property type="project" value="UniProtKB-SubCell"/>
</dbReference>
<dbReference type="InterPro" id="IPR000515">
    <property type="entry name" value="MetI-like"/>
</dbReference>
<evidence type="ECO:0000259" key="8">
    <source>
        <dbReference type="PROSITE" id="PS50928"/>
    </source>
</evidence>
<sequence length="315" mass="35372">MSTAASAETARKAKKHTRYLIPFRIWPYLFLTPFLALYVSFQIYPILYSFTTSFMSWDGMGKKTFVGLQNYVTIFTKDPFFWKSIGNTMLIMLMSTPIVIVFGLLLATFLFQLTKGRSFFQTINFLPYITTPVAIGLLFGILFDWSSGSVNALLLKLGMVQEGINFLGEPLSARIIVAVIIIWKYTGYHMAIYLAGISAISPDLYEAAKVDGSSPAHTFLKITIPLLAPITMFLILTDLIGGLQMFDEPRLLFSANAAAVGGPERSVLTAIWYYFDVTFAGFRFGYGSAVAFTLFLIIFVFTVISYLFLGRRERE</sequence>
<dbReference type="InterPro" id="IPR051393">
    <property type="entry name" value="ABC_transporter_permease"/>
</dbReference>
<comment type="similarity">
    <text evidence="7">Belongs to the binding-protein-dependent transport system permease family.</text>
</comment>
<accession>A0A5S5CLH1</accession>
<feature type="transmembrane region" description="Helical" evidence="7">
    <location>
        <begin position="25"/>
        <end position="47"/>
    </location>
</feature>
<evidence type="ECO:0000256" key="5">
    <source>
        <dbReference type="ARBA" id="ARBA00022989"/>
    </source>
</evidence>
<dbReference type="CDD" id="cd06261">
    <property type="entry name" value="TM_PBP2"/>
    <property type="match status" value="1"/>
</dbReference>
<keyword evidence="5 7" id="KW-1133">Transmembrane helix</keyword>
<dbReference type="SUPFAM" id="SSF161098">
    <property type="entry name" value="MetI-like"/>
    <property type="match status" value="1"/>
</dbReference>